<gene>
    <name evidence="1" type="ORF">A2803_03290</name>
</gene>
<organism evidence="1 2">
    <name type="scientific">Candidatus Woesebacteria bacterium RIFCSPHIGHO2_01_FULL_44_21</name>
    <dbReference type="NCBI Taxonomy" id="1802503"/>
    <lineage>
        <taxon>Bacteria</taxon>
        <taxon>Candidatus Woeseibacteriota</taxon>
    </lineage>
</organism>
<protein>
    <recommendedName>
        <fullName evidence="3">Antitoxin</fullName>
    </recommendedName>
</protein>
<evidence type="ECO:0000313" key="2">
    <source>
        <dbReference type="Proteomes" id="UP000178870"/>
    </source>
</evidence>
<dbReference type="Proteomes" id="UP000178870">
    <property type="component" value="Unassembled WGS sequence"/>
</dbReference>
<name>A0A1F7Z055_9BACT</name>
<comment type="caution">
    <text evidence="1">The sequence shown here is derived from an EMBL/GenBank/DDBJ whole genome shotgun (WGS) entry which is preliminary data.</text>
</comment>
<dbReference type="AlphaFoldDB" id="A0A1F7Z055"/>
<reference evidence="1 2" key="1">
    <citation type="journal article" date="2016" name="Nat. Commun.">
        <title>Thousands of microbial genomes shed light on interconnected biogeochemical processes in an aquifer system.</title>
        <authorList>
            <person name="Anantharaman K."/>
            <person name="Brown C.T."/>
            <person name="Hug L.A."/>
            <person name="Sharon I."/>
            <person name="Castelle C.J."/>
            <person name="Probst A.J."/>
            <person name="Thomas B.C."/>
            <person name="Singh A."/>
            <person name="Wilkins M.J."/>
            <person name="Karaoz U."/>
            <person name="Brodie E.L."/>
            <person name="Williams K.H."/>
            <person name="Hubbard S.S."/>
            <person name="Banfield J.F."/>
        </authorList>
    </citation>
    <scope>NUCLEOTIDE SEQUENCE [LARGE SCALE GENOMIC DNA]</scope>
</reference>
<accession>A0A1F7Z055</accession>
<sequence length="90" mass="10843">MTRTVTVSEFRDNLSYYLDLLKKKVAISVTDGRKGIVLVNLVHKDEPEFDWDKHMKWIKNMKPFLTDKDLKDMKRFREDINKRLEQASKR</sequence>
<evidence type="ECO:0000313" key="1">
    <source>
        <dbReference type="EMBL" id="OGM32469.1"/>
    </source>
</evidence>
<dbReference type="EMBL" id="MGGP01000014">
    <property type="protein sequence ID" value="OGM32469.1"/>
    <property type="molecule type" value="Genomic_DNA"/>
</dbReference>
<evidence type="ECO:0008006" key="3">
    <source>
        <dbReference type="Google" id="ProtNLM"/>
    </source>
</evidence>
<proteinExistence type="predicted"/>